<dbReference type="InterPro" id="IPR011059">
    <property type="entry name" value="Metal-dep_hydrolase_composite"/>
</dbReference>
<dbReference type="Proteomes" id="UP000199462">
    <property type="component" value="Unassembled WGS sequence"/>
</dbReference>
<sequence length="478" mass="52455">MKINYFLLSGLCTLFIISCNSKKEINYDLVLQSVTVIDTYSGNLSENQSIAVIGDSIAAILDDEGAKIWKAKKKVNASGKFVIPGLWDMHVHFGGGDSLITENKNLLPLYIANGVTTVRDCSADISTAVFEWKAEVNKGSLLGPNIFSSGPKIEGINSIWPGDQEIGDEAGLELALDSLETVQADFIKITDNTLSPELFELAVKKAHERGYKVSGHIPFSLKATDLAKQGMSTIEHMSYMLKAGSPEESAIIKKYKLKELDYASANKALYDSFDDQYALSIYKDLKGSSTAVVPTLIGTRITSFLDEDDHLADEQLQYLGKGLIKTYDWRVQRANKANEEEIVARKERYNKLVSLIPIIKSSGMDIIAGTDAGFLNSYIYPGSALHEELKIFVNAGLTPLEALQTSVINGPKFFGLLDQYGSVENGKKADLLLLNSNPLEDIAATSDIFMLIRQGQSLSKQDLDDLLSNLKELNNGEQ</sequence>
<dbReference type="PANTHER" id="PTHR43135">
    <property type="entry name" value="ALPHA-D-RIBOSE 1-METHYLPHOSPHONATE 5-TRIPHOSPHATE DIPHOSPHATASE"/>
    <property type="match status" value="1"/>
</dbReference>
<organism evidence="2 3">
    <name type="scientific">Maribacter stanieri</name>
    <dbReference type="NCBI Taxonomy" id="440514"/>
    <lineage>
        <taxon>Bacteria</taxon>
        <taxon>Pseudomonadati</taxon>
        <taxon>Bacteroidota</taxon>
        <taxon>Flavobacteriia</taxon>
        <taxon>Flavobacteriales</taxon>
        <taxon>Flavobacteriaceae</taxon>
        <taxon>Maribacter</taxon>
    </lineage>
</organism>
<dbReference type="Gene3D" id="3.30.110.90">
    <property type="entry name" value="Amidohydrolase"/>
    <property type="match status" value="2"/>
</dbReference>
<reference evidence="3" key="1">
    <citation type="submission" date="2016-10" db="EMBL/GenBank/DDBJ databases">
        <authorList>
            <person name="Varghese N."/>
            <person name="Submissions S."/>
        </authorList>
    </citation>
    <scope>NUCLEOTIDE SEQUENCE [LARGE SCALE GENOMIC DNA]</scope>
    <source>
        <strain evidence="3">DSM 19891</strain>
    </source>
</reference>
<dbReference type="InterPro" id="IPR051781">
    <property type="entry name" value="Metallo-dep_Hydrolase"/>
</dbReference>
<evidence type="ECO:0000313" key="3">
    <source>
        <dbReference type="Proteomes" id="UP000199462"/>
    </source>
</evidence>
<dbReference type="SUPFAM" id="SSF51556">
    <property type="entry name" value="Metallo-dependent hydrolases"/>
    <property type="match status" value="1"/>
</dbReference>
<dbReference type="Gene3D" id="2.30.40.10">
    <property type="entry name" value="Urease, subunit C, domain 1"/>
    <property type="match status" value="2"/>
</dbReference>
<gene>
    <name evidence="2" type="ORF">SAMN04488010_2206</name>
</gene>
<dbReference type="Gene3D" id="1.20.58.520">
    <property type="entry name" value="Amidohydrolase"/>
    <property type="match status" value="1"/>
</dbReference>
<dbReference type="EMBL" id="FOYX01000002">
    <property type="protein sequence ID" value="SFR73118.1"/>
    <property type="molecule type" value="Genomic_DNA"/>
</dbReference>
<proteinExistence type="predicted"/>
<dbReference type="Gene3D" id="3.40.50.10910">
    <property type="entry name" value="Amidohydrolase"/>
    <property type="match status" value="1"/>
</dbReference>
<dbReference type="SUPFAM" id="SSF51338">
    <property type="entry name" value="Composite domain of metallo-dependent hydrolases"/>
    <property type="match status" value="1"/>
</dbReference>
<dbReference type="AlphaFoldDB" id="A0A1I6J2G6"/>
<dbReference type="InterPro" id="IPR006680">
    <property type="entry name" value="Amidohydro-rel"/>
</dbReference>
<keyword evidence="3" id="KW-1185">Reference proteome</keyword>
<dbReference type="InterPro" id="IPR032466">
    <property type="entry name" value="Metal_Hydrolase"/>
</dbReference>
<feature type="domain" description="Amidohydrolase-related" evidence="1">
    <location>
        <begin position="81"/>
        <end position="447"/>
    </location>
</feature>
<keyword evidence="2" id="KW-0378">Hydrolase</keyword>
<evidence type="ECO:0000313" key="2">
    <source>
        <dbReference type="EMBL" id="SFR73118.1"/>
    </source>
</evidence>
<dbReference type="GO" id="GO:0016810">
    <property type="term" value="F:hydrolase activity, acting on carbon-nitrogen (but not peptide) bonds"/>
    <property type="evidence" value="ECO:0007669"/>
    <property type="project" value="InterPro"/>
</dbReference>
<evidence type="ECO:0000259" key="1">
    <source>
        <dbReference type="Pfam" id="PF01979"/>
    </source>
</evidence>
<protein>
    <submittedName>
        <fullName evidence="2">Amidohydrolase family protein</fullName>
    </submittedName>
</protein>
<dbReference type="RefSeq" id="WP_091903077.1">
    <property type="nucleotide sequence ID" value="NZ_FOYX01000002.1"/>
</dbReference>
<accession>A0A1I6J2G6</accession>
<dbReference type="PANTHER" id="PTHR43135:SF3">
    <property type="entry name" value="ALPHA-D-RIBOSE 1-METHYLPHOSPHONATE 5-TRIPHOSPHATE DIPHOSPHATASE"/>
    <property type="match status" value="1"/>
</dbReference>
<dbReference type="PROSITE" id="PS51257">
    <property type="entry name" value="PROKAR_LIPOPROTEIN"/>
    <property type="match status" value="1"/>
</dbReference>
<dbReference type="Pfam" id="PF01979">
    <property type="entry name" value="Amidohydro_1"/>
    <property type="match status" value="1"/>
</dbReference>
<name>A0A1I6J2G6_9FLAO</name>
<dbReference type="STRING" id="440514.SAMN04488010_2206"/>